<feature type="transmembrane region" description="Helical" evidence="4">
    <location>
        <begin position="367"/>
        <end position="397"/>
    </location>
</feature>
<comment type="similarity">
    <text evidence="2">Belongs to the MscS (TC 1.A.23) family.</text>
</comment>
<dbReference type="AlphaFoldDB" id="A0A9N8D627"/>
<keyword evidence="4" id="KW-1133">Transmembrane helix</keyword>
<dbReference type="EMBL" id="CAICTM010000009">
    <property type="protein sequence ID" value="CAB9496794.1"/>
    <property type="molecule type" value="Genomic_DNA"/>
</dbReference>
<feature type="compositionally biased region" description="Polar residues" evidence="3">
    <location>
        <begin position="253"/>
        <end position="271"/>
    </location>
</feature>
<dbReference type="PANTHER" id="PTHR31618:SF1">
    <property type="entry name" value="EF-HAND DOMAIN-CONTAINING PROTEIN"/>
    <property type="match status" value="1"/>
</dbReference>
<evidence type="ECO:0000256" key="1">
    <source>
        <dbReference type="ARBA" id="ARBA00004141"/>
    </source>
</evidence>
<organism evidence="5 6">
    <name type="scientific">Seminavis robusta</name>
    <dbReference type="NCBI Taxonomy" id="568900"/>
    <lineage>
        <taxon>Eukaryota</taxon>
        <taxon>Sar</taxon>
        <taxon>Stramenopiles</taxon>
        <taxon>Ochrophyta</taxon>
        <taxon>Bacillariophyta</taxon>
        <taxon>Bacillariophyceae</taxon>
        <taxon>Bacillariophycidae</taxon>
        <taxon>Naviculales</taxon>
        <taxon>Naviculaceae</taxon>
        <taxon>Seminavis</taxon>
    </lineage>
</organism>
<feature type="transmembrane region" description="Helical" evidence="4">
    <location>
        <begin position="328"/>
        <end position="347"/>
    </location>
</feature>
<name>A0A9N8D627_9STRA</name>
<evidence type="ECO:0000256" key="4">
    <source>
        <dbReference type="SAM" id="Phobius"/>
    </source>
</evidence>
<feature type="region of interest" description="Disordered" evidence="3">
    <location>
        <begin position="1"/>
        <end position="76"/>
    </location>
</feature>
<evidence type="ECO:0000313" key="6">
    <source>
        <dbReference type="Proteomes" id="UP001153069"/>
    </source>
</evidence>
<dbReference type="GO" id="GO:0006820">
    <property type="term" value="P:monoatomic anion transport"/>
    <property type="evidence" value="ECO:0007669"/>
    <property type="project" value="TreeGrafter"/>
</dbReference>
<evidence type="ECO:0000256" key="3">
    <source>
        <dbReference type="SAM" id="MobiDB-lite"/>
    </source>
</evidence>
<keyword evidence="4" id="KW-0472">Membrane</keyword>
<feature type="compositionally biased region" description="Polar residues" evidence="3">
    <location>
        <begin position="1"/>
        <end position="11"/>
    </location>
</feature>
<dbReference type="GO" id="GO:0008381">
    <property type="term" value="F:mechanosensitive monoatomic ion channel activity"/>
    <property type="evidence" value="ECO:0007669"/>
    <property type="project" value="TreeGrafter"/>
</dbReference>
<keyword evidence="4" id="KW-0812">Transmembrane</keyword>
<sequence>MPIGSNGQYQPVQRGPPPESPNPPRSSTNSPVPPPASALQRPKTVTHEHRNVSWQSDLSPMHSPVPTPTRRHDPSPSIDLHDMLASGPHELEAETHILRAVEKIVGQAHQKTNTETFDLFGTIAHDEITQSMVENDKEEKQKEKQINTDDMNETSTSAGGTMTPKFQGLIQHTTEVQVAAAKGDGTVEQTLFGLTNALYDLGDHHSSEKKKQDIMVSEDFQHSLNAVDKLAITIDEHVANADDNNNNAREYSESGTEYSVGSSGAQENSTAAGAKKKKKRKRRNRFFRRRRVKQIVSGAKGGIQEDYELFQEFVGGKRQSALSYARQVVLFIVLPSMLMAVLLFYFVENPEKDEYGNVVPGQPATASWWFLFLGVRLVITLTMALITQALVIDFLALGSRFSLQWMGPIFTLLVVQSKGWPFISTFWGAYNFILLSGGKRYARHWLYQQDKIGLFNEDNPGNGVLDGTIYQSLLRLMLFAGILAAIKRLVVGLMLGRQTFAHYGQELAVVMKNMVLVGEVATLAREIEKDKDDFVRDRSDANKHARSLTDEWDPNEIADFVNKEAEAALEAEEEAARNSALSPSATEAATTFMAKHKKGVDGSTTSLLAPTAPGDLEDNEANAADQDFTASEQYEIEALLDAWEEPKRAEESEERKITLGAIMQFRQALSFMKRKYPFLPAFGPADTRDRCIESSQAVYQRLLLRTPHLDEIPFETLALLAKDESGGINQDKAKELIKIFRPERDGTLGKLEFVKSIDAIYKQLRLLSANIANSSQIDKAIESLINFVFYGFLACMLLADLGGSPRAVYLSFSSAILGFSFMFGATSAKYFEGLLFILVQRPYGVGDRIHLSNPQNETSPDGSSGWIVEKVTLTTTTVYWGTTNERATLNNGAISNLRVINAARSPNATIYVELKFGIDTPYEKIAIFRAAVEQFLKDRPREWLTFIGFRPTEVAVDRGFLGYKIIAQHRNHWQGVGAILLSKADLTTYCLEVARILDIRYLSPPLPVDLTMNGNAANALKALQPVGLDQAKLSAALEANSPKKRGMRGQHEAFGAD</sequence>
<comment type="subcellular location">
    <subcellularLocation>
        <location evidence="1">Membrane</location>
        <topology evidence="1">Multi-pass membrane protein</topology>
    </subcellularLocation>
</comment>
<evidence type="ECO:0000256" key="2">
    <source>
        <dbReference type="ARBA" id="ARBA00008017"/>
    </source>
</evidence>
<comment type="caution">
    <text evidence="5">The sequence shown here is derived from an EMBL/GenBank/DDBJ whole genome shotgun (WGS) entry which is preliminary data.</text>
</comment>
<feature type="region of interest" description="Disordered" evidence="3">
    <location>
        <begin position="135"/>
        <end position="161"/>
    </location>
</feature>
<proteinExistence type="inferred from homology"/>
<feature type="transmembrane region" description="Helical" evidence="4">
    <location>
        <begin position="469"/>
        <end position="490"/>
    </location>
</feature>
<feature type="region of interest" description="Disordered" evidence="3">
    <location>
        <begin position="241"/>
        <end position="282"/>
    </location>
</feature>
<dbReference type="Proteomes" id="UP001153069">
    <property type="component" value="Unassembled WGS sequence"/>
</dbReference>
<dbReference type="InterPro" id="IPR016688">
    <property type="entry name" value="MscS-like_plants/fungi"/>
</dbReference>
<evidence type="ECO:0000313" key="5">
    <source>
        <dbReference type="EMBL" id="CAB9496794.1"/>
    </source>
</evidence>
<dbReference type="OrthoDB" id="46323at2759"/>
<accession>A0A9N8D627</accession>
<feature type="region of interest" description="Disordered" evidence="3">
    <location>
        <begin position="596"/>
        <end position="619"/>
    </location>
</feature>
<gene>
    <name evidence="5" type="ORF">SEMRO_9_G007600.1</name>
</gene>
<reference evidence="5" key="1">
    <citation type="submission" date="2020-06" db="EMBL/GenBank/DDBJ databases">
        <authorList>
            <consortium name="Plant Systems Biology data submission"/>
        </authorList>
    </citation>
    <scope>NUCLEOTIDE SEQUENCE</scope>
    <source>
        <strain evidence="5">D6</strain>
    </source>
</reference>
<feature type="compositionally biased region" description="Pro residues" evidence="3">
    <location>
        <begin position="14"/>
        <end position="24"/>
    </location>
</feature>
<keyword evidence="6" id="KW-1185">Reference proteome</keyword>
<feature type="compositionally biased region" description="Basic and acidic residues" evidence="3">
    <location>
        <begin position="135"/>
        <end position="147"/>
    </location>
</feature>
<dbReference type="GO" id="GO:0005886">
    <property type="term" value="C:plasma membrane"/>
    <property type="evidence" value="ECO:0007669"/>
    <property type="project" value="TreeGrafter"/>
</dbReference>
<protein>
    <submittedName>
        <fullName evidence="5">Mechanosensitive ion channel protein</fullName>
    </submittedName>
</protein>
<dbReference type="PANTHER" id="PTHR31618">
    <property type="entry name" value="MECHANOSENSITIVE ION CHANNEL PROTEIN 5"/>
    <property type="match status" value="1"/>
</dbReference>
<feature type="transmembrane region" description="Helical" evidence="4">
    <location>
        <begin position="409"/>
        <end position="430"/>
    </location>
</feature>